<dbReference type="Pfam" id="PF14222">
    <property type="entry name" value="MOR2-PAG1_N"/>
    <property type="match status" value="1"/>
</dbReference>
<dbReference type="InterPro" id="IPR016024">
    <property type="entry name" value="ARM-type_fold"/>
</dbReference>
<dbReference type="EMBL" id="ML975166">
    <property type="protein sequence ID" value="KAF1810422.1"/>
    <property type="molecule type" value="Genomic_DNA"/>
</dbReference>
<sequence>MSAPQASHARAHAGSLSHHVTAADIPATNTNISPVPSIPSREPSLTRGRALTSSSARGSSSRSHTPATAVPKLPTAIENSSLDRRPSLNYGHHRQTSIVHGVQHSRNTSFVNSPATSPLNTHVLASIGNANPYSPESYIMEQDEMNNMPTAMGAQAATNGTGKHSQAPSLHDATYIDPTRRMERVHSGRSRKDLHGRSLSRHHPQEIKTVGEYALHHLFNSFVAQADQKLNACITEPHEAEPRVELICGPGVDANFDQLISALGHIARQKPKPLIDTLMFWRKAKSEAAATARAALNESRVPLSTNGLPTRRGTDSQQSIDAQLQKQVVPNHMQTMLLQQNVAHAERRSIVSIYLLCRVLIEIFAQTTLANVGQDVAAKVEDVIYTQLKQFDPDHLEESPLRQANWLVFGQLLGVMSQISFETVSSRFLSDLEAMQQHLGVKGLAGGEIEGRAVLIIRGMRSLKLKIEPEKAWEASCDFMFRLAKLAVEVHGQSVKYAYCGLFNELLLPIAAKATSQVNTPKWRSIVELLRPWIISMLAKPKHWQTAFPVMVVLLCASPTESFNAQWMQLTLPLQPRLKERSTRAMALRGICRLVWTYVFRSPDSQATSAKKLNDIIHLVFQPGKRSFLSTESSIAEPLIQMIRIIGYKHQDICFRQILFPLMNSEQLLVGPPKSEQLEPERMVIGIRAFLAIMGDLENGEQPSLPTSFDNDPSVESFGVSSIPISPKPIVHPSSKLLTLNEGRLSRPVLVSGFSESTKESYNMFCKILGNVTIACDNAFGGQAVLDEKFSLQTPKTPMAEAFSFARRDEQYTGDPRQGFYDLLHVAVQALPRCLSPFISFNSLINLLCTGTAHVQSGIAVSSAQSLKSIARQGHAQQVTLGFHRFIFNFDDRYATISDGGMLGPGHIENTLRLYVELLGIWIEEIKEKIKKAHVDLMDEGANGRGAQLDLNALWAHVDEIESHGLFFLCSPSRRVRSYAVTVLRIITEFDKALGNVKESKRIIQIMEGSSQEVVNINEEKLSLAERTRLQRGMRKSNTQSTLVELCSSDSPYDSTLWFKVFPNLVRLSFEVCPFAVTLTRDIVCNRLAQMHRTIGSLAEGQKMPPTVPYDSMNRMTTGRLATTPPEVVVEQWKLYLIFACTTLTNIGSQPGQPPGQQHMRQTSKSPQQGDKIASAGDLFTRVIPFLGAPHTGTRDAIVTGLGSINVNLYRTLLESMQLAVGSCREDAKIRVATHQRTVSSPHRPRRTDTLRTEITHVYKLTSRFVQDPIVYNDEWALSNLADYAKELRLFLSDVEIQNEWEFQKLRTHFCGLVEELFEGINKTVDPLRWMPFQARKATFALMEEWCGYSPNQDQIKAREHTMRQSILEREQDFGNKNIVTAAIEIEKRDLRTAALSAMASLCGGPVSITTTSTTLQFDVMRMLSWIDAIFDTVSDRTHAIGRRALTNLIVHNKEHGFLLDRAIEMCYMAKTPKALASYFEVVTQVLADRERFAPPFWKILSAGIYTLGNENSQLRMKSARLIRMLEARTQKNSSNLQDLDISISDKTIAVYKLAQFETSRRLAKQHSELAFHVFSEFSRYFKELHPDHQRNMVAAMLPWVQTINLQVDPNGDPTGQSYMLLVNLFEITVRCGNALHNEIQALWQALATGPHAGNVQLVLDFMIRLCLDKREQNFIDYAKQIVVHISSTPAGTKIVEFLLQHITPKEMVPNPEKAELFATPPEAHALPYLADLNLVLPIGGNKQGGYSLGQICLVLLVDLMVSPFQLPKEQIPRLLQAILVLWDAHIPLFQDQAREMLVHMIHEIVLSNADNDAINADRASIENFIEMVRRHDAKVIWRYDDYNGKKGEEGGLRVPETMVYVANEVVKVFSHVYPGVREQWGKLTLHWATSCSVRHLACRSFQLYRTILCTLDPQMLADMLIRLSNTISGEEPGVQTFSMEILTTLKTIIETLTPEDLLEYPQLFWTACACLETVHEREFLESLGMLEKLLDKLDLADRSTLDLLAECYPPKWDGNFEGLQELVFKGVRSSVCMEKSLRVLNRLVVLPSHELIGDGSRLIFTLLANIPRFMHSFDIDSPDPNVYHTADVLAKLADAQGYEDVALALSALTQRRYRADKDFLMQIILAIRASFFPDHEFNSLVFLMSLLTNKIAWFKVKTMRVLCVLIPDIDMRKQEISSKGPDLIAPLLRLLQTEFCPQALDVLDNVMSMTATPMDKHHLRMSMAGSHSTRATRKEYEKTQSLYGIPEESGWSIPMPGIHRQNTQNNVHAVFYTCASSDAETPLADPGSSAIVLLGEDGGAYFPEYRTATMMSDDTRGDGHVAELVMQLDSLDDFFDDDQEAGPSEASTLVPPSPAMNRFESMDSNSPLTSSGAHESIYDQQTFPILHKSLTRNASISSFQTGFTDSKYGTYRDPVVMTPTAFAATVQPPHIHHASTSAASQQVRPGLHARSITSPAVNPRLSPGQEISMAAAGASDDIDESFSDDDYPGVVTRSSTALGMGSERPFDSMLPKIKEGTRSGFRAGVRRLTGGGGDVKETQRQREGIRAVLGQKSPRVPKVPDVYLQNPKSSDL</sequence>
<reference evidence="7" key="3">
    <citation type="submission" date="2025-04" db="UniProtKB">
        <authorList>
            <consortium name="RefSeq"/>
        </authorList>
    </citation>
    <scope>IDENTIFICATION</scope>
    <source>
        <strain evidence="7">CBS 781.70</strain>
    </source>
</reference>
<evidence type="ECO:0000313" key="7">
    <source>
        <dbReference type="RefSeq" id="XP_033532053.1"/>
    </source>
</evidence>
<feature type="compositionally biased region" description="Polar residues" evidence="1">
    <location>
        <begin position="1159"/>
        <end position="1169"/>
    </location>
</feature>
<reference evidence="5 7" key="1">
    <citation type="submission" date="2020-01" db="EMBL/GenBank/DDBJ databases">
        <authorList>
            <consortium name="DOE Joint Genome Institute"/>
            <person name="Haridas S."/>
            <person name="Albert R."/>
            <person name="Binder M."/>
            <person name="Bloem J."/>
            <person name="Labutti K."/>
            <person name="Salamov A."/>
            <person name="Andreopoulos B."/>
            <person name="Baker S.E."/>
            <person name="Barry K."/>
            <person name="Bills G."/>
            <person name="Bluhm B.H."/>
            <person name="Cannon C."/>
            <person name="Castanera R."/>
            <person name="Culley D.E."/>
            <person name="Daum C."/>
            <person name="Ezra D."/>
            <person name="Gonzalez J.B."/>
            <person name="Henrissat B."/>
            <person name="Kuo A."/>
            <person name="Liang C."/>
            <person name="Lipzen A."/>
            <person name="Lutzoni F."/>
            <person name="Magnuson J."/>
            <person name="Mondo S."/>
            <person name="Nolan M."/>
            <person name="Ohm R."/>
            <person name="Pangilinan J."/>
            <person name="Park H.-J."/>
            <person name="Ramirez L."/>
            <person name="Alfaro M."/>
            <person name="Sun H."/>
            <person name="Tritt A."/>
            <person name="Yoshinaga Y."/>
            <person name="Zwiers L.-H."/>
            <person name="Turgeon B.G."/>
            <person name="Goodwin S.B."/>
            <person name="Spatafora J.W."/>
            <person name="Crous P.W."/>
            <person name="Grigoriev I.V."/>
        </authorList>
    </citation>
    <scope>NUCLEOTIDE SEQUENCE</scope>
    <source>
        <strain evidence="5 7">CBS 781.70</strain>
    </source>
</reference>
<feature type="compositionally biased region" description="Basic and acidic residues" evidence="1">
    <location>
        <begin position="2535"/>
        <end position="2546"/>
    </location>
</feature>
<accession>A0A6G1FXI5</accession>
<feature type="region of interest" description="Disordered" evidence="1">
    <location>
        <begin position="2518"/>
        <end position="2573"/>
    </location>
</feature>
<dbReference type="PANTHER" id="PTHR12295">
    <property type="entry name" value="FURRY-RELATED"/>
    <property type="match status" value="1"/>
</dbReference>
<dbReference type="InterPro" id="IPR029473">
    <property type="entry name" value="MOR2-PAG1_mid"/>
</dbReference>
<dbReference type="PANTHER" id="PTHR12295:SF30">
    <property type="entry name" value="PROTEIN FURRY"/>
    <property type="match status" value="1"/>
</dbReference>
<feature type="compositionally biased region" description="Basic and acidic residues" evidence="1">
    <location>
        <begin position="182"/>
        <end position="196"/>
    </location>
</feature>
<feature type="compositionally biased region" description="Polar residues" evidence="1">
    <location>
        <begin position="2363"/>
        <end position="2372"/>
    </location>
</feature>
<protein>
    <recommendedName>
        <fullName evidence="8">Cell morphogenesis protein</fullName>
    </recommendedName>
</protein>
<feature type="compositionally biased region" description="Low complexity" evidence="1">
    <location>
        <begin position="46"/>
        <end position="63"/>
    </location>
</feature>
<dbReference type="GeneID" id="54423971"/>
<dbReference type="OrthoDB" id="6287725at2759"/>
<evidence type="ECO:0000259" key="3">
    <source>
        <dbReference type="Pfam" id="PF14225"/>
    </source>
</evidence>
<dbReference type="SUPFAM" id="SSF48371">
    <property type="entry name" value="ARM repeat"/>
    <property type="match status" value="1"/>
</dbReference>
<dbReference type="InterPro" id="IPR039867">
    <property type="entry name" value="Furry/Tao3/Mor2"/>
</dbReference>
<proteinExistence type="predicted"/>
<dbReference type="Pfam" id="PF14228">
    <property type="entry name" value="MOR2-PAG1_mid"/>
    <property type="match status" value="3"/>
</dbReference>
<feature type="domain" description="Cell morphogenesis protein N-terminal" evidence="2">
    <location>
        <begin position="346"/>
        <end position="923"/>
    </location>
</feature>
<evidence type="ECO:0000313" key="5">
    <source>
        <dbReference type="EMBL" id="KAF1810422.1"/>
    </source>
</evidence>
<evidence type="ECO:0000259" key="2">
    <source>
        <dbReference type="Pfam" id="PF14222"/>
    </source>
</evidence>
<feature type="domain" description="Cell morphogenesis protein C-terminal" evidence="3">
    <location>
        <begin position="1962"/>
        <end position="2211"/>
    </location>
</feature>
<name>A0A6G1FXI5_9PEZI</name>
<evidence type="ECO:0000256" key="1">
    <source>
        <dbReference type="SAM" id="MobiDB-lite"/>
    </source>
</evidence>
<feature type="region of interest" description="Disordered" evidence="1">
    <location>
        <begin position="1149"/>
        <end position="1172"/>
    </location>
</feature>
<feature type="domain" description="Cell morphogenesis central region" evidence="4">
    <location>
        <begin position="1749"/>
        <end position="1924"/>
    </location>
</feature>
<keyword evidence="6" id="KW-1185">Reference proteome</keyword>
<evidence type="ECO:0000313" key="6">
    <source>
        <dbReference type="Proteomes" id="UP000504638"/>
    </source>
</evidence>
<feature type="domain" description="Cell morphogenesis central region" evidence="4">
    <location>
        <begin position="1442"/>
        <end position="1674"/>
    </location>
</feature>
<gene>
    <name evidence="5 7" type="ORF">P152DRAFT_97645</name>
</gene>
<organism evidence="5">
    <name type="scientific">Eremomyces bilateralis CBS 781.70</name>
    <dbReference type="NCBI Taxonomy" id="1392243"/>
    <lineage>
        <taxon>Eukaryota</taxon>
        <taxon>Fungi</taxon>
        <taxon>Dikarya</taxon>
        <taxon>Ascomycota</taxon>
        <taxon>Pezizomycotina</taxon>
        <taxon>Dothideomycetes</taxon>
        <taxon>Dothideomycetes incertae sedis</taxon>
        <taxon>Eremomycetales</taxon>
        <taxon>Eremomycetaceae</taxon>
        <taxon>Eremomyces</taxon>
    </lineage>
</organism>
<dbReference type="Proteomes" id="UP000504638">
    <property type="component" value="Unplaced"/>
</dbReference>
<feature type="compositionally biased region" description="Low complexity" evidence="1">
    <location>
        <begin position="1149"/>
        <end position="1158"/>
    </location>
</feature>
<feature type="region of interest" description="Disordered" evidence="1">
    <location>
        <begin position="26"/>
        <end position="91"/>
    </location>
</feature>
<evidence type="ECO:0008006" key="8">
    <source>
        <dbReference type="Google" id="ProtNLM"/>
    </source>
</evidence>
<reference evidence="7" key="2">
    <citation type="submission" date="2020-04" db="EMBL/GenBank/DDBJ databases">
        <authorList>
            <consortium name="NCBI Genome Project"/>
        </authorList>
    </citation>
    <scope>NUCLEOTIDE SEQUENCE</scope>
    <source>
        <strain evidence="7">CBS 781.70</strain>
    </source>
</reference>
<dbReference type="GO" id="GO:0005938">
    <property type="term" value="C:cell cortex"/>
    <property type="evidence" value="ECO:0007669"/>
    <property type="project" value="TreeGrafter"/>
</dbReference>
<evidence type="ECO:0000259" key="4">
    <source>
        <dbReference type="Pfam" id="PF14228"/>
    </source>
</evidence>
<feature type="domain" description="Cell morphogenesis central region" evidence="4">
    <location>
        <begin position="958"/>
        <end position="1436"/>
    </location>
</feature>
<feature type="region of interest" description="Disordered" evidence="1">
    <location>
        <begin position="2337"/>
        <end position="2372"/>
    </location>
</feature>
<dbReference type="InterPro" id="IPR025614">
    <property type="entry name" value="Cell_morpho_N"/>
</dbReference>
<dbReference type="GO" id="GO:0030427">
    <property type="term" value="C:site of polarized growth"/>
    <property type="evidence" value="ECO:0007669"/>
    <property type="project" value="TreeGrafter"/>
</dbReference>
<dbReference type="GO" id="GO:0000902">
    <property type="term" value="P:cell morphogenesis"/>
    <property type="evidence" value="ECO:0007669"/>
    <property type="project" value="InterPro"/>
</dbReference>
<dbReference type="RefSeq" id="XP_033532053.1">
    <property type="nucleotide sequence ID" value="XM_033683401.1"/>
</dbReference>
<dbReference type="InterPro" id="IPR025481">
    <property type="entry name" value="Cell_Morphogen_C"/>
</dbReference>
<feature type="region of interest" description="Disordered" evidence="1">
    <location>
        <begin position="182"/>
        <end position="201"/>
    </location>
</feature>
<dbReference type="Pfam" id="PF14225">
    <property type="entry name" value="MOR2-PAG1_C"/>
    <property type="match status" value="1"/>
</dbReference>